<dbReference type="InterPro" id="IPR003018">
    <property type="entry name" value="GAF"/>
</dbReference>
<sequence>MKNERFLEESESTMPRKAWITPKYLGVTAGVFSALVLSLLLGRAFLDRSFAESALVLLTGLALLFPGLYLVRRHGLPWRERQRLETENSHLRQAAEEAELRFQQLFDNAGDAIFFIHPETGAFLDINRRGAQLLGYPGQSITDLPLGELFPGGQRRRYLRLVKKVLRDGYGEVPDLLIRRRDGRLMHGELHARLGDLGKRKVVHCVLRDVSEMHHIEEELRQKNRDLALVNDIAHQAAGSRDAKRMLDGLLGRVLETFAADGGGIFLLRHQGRELHLLVHRGIEEPVLSDMEKMPVGQGLAGRVAASGKPRSSPDLRHDNRVWSESVRQAGWRGYQAVPLVSDQRTVGVLFFFTLEKRIFRREEVRLLLAIGKQLGGAVDSVELYDALQWQHRLTEASNRELEQSRLRLRESLRRMELANRTLEQTERLKSNFITLASHELRTPLTYILSGSELLAGTLRGRLSDEEQNVLRAIHQGGLRLHEIVQDLLDMARIEANACPITRGKVHLPTLLAEVEQEFQTLFRQRNLSFRVTPLPTDEIHGDARQLGKTFHRLVENAVKFTPEGGAIEISGNLLHDRELRLQEAQLRDFSTAFFTRPMLPRFLQLSIRDTGVGIDPAEQVRIFDKFYEIGPPDGHFTSRTSFGGKGVGLGLSLVKGVVEAHGGMTWVESPGTGETLGGSAFHLLLPLDPLPLEGSHEQLTSLSGHSPA</sequence>
<evidence type="ECO:0000256" key="4">
    <source>
        <dbReference type="ARBA" id="ARBA00022679"/>
    </source>
</evidence>
<dbReference type="SUPFAM" id="SSF55781">
    <property type="entry name" value="GAF domain-like"/>
    <property type="match status" value="1"/>
</dbReference>
<dbReference type="InterPro" id="IPR000014">
    <property type="entry name" value="PAS"/>
</dbReference>
<evidence type="ECO:0000256" key="5">
    <source>
        <dbReference type="ARBA" id="ARBA00022777"/>
    </source>
</evidence>
<accession>A0A550J6F7</accession>
<dbReference type="PROSITE" id="PS50109">
    <property type="entry name" value="HIS_KIN"/>
    <property type="match status" value="1"/>
</dbReference>
<keyword evidence="6" id="KW-0902">Two-component regulatory system</keyword>
<dbReference type="PROSITE" id="PS50112">
    <property type="entry name" value="PAS"/>
    <property type="match status" value="1"/>
</dbReference>
<feature type="domain" description="PAS" evidence="10">
    <location>
        <begin position="98"/>
        <end position="169"/>
    </location>
</feature>
<dbReference type="Gene3D" id="3.30.565.10">
    <property type="entry name" value="Histidine kinase-like ATPase, C-terminal domain"/>
    <property type="match status" value="1"/>
</dbReference>
<name>A0A550J6F7_9BACT</name>
<dbReference type="EC" id="2.7.13.3" evidence="2"/>
<dbReference type="InterPro" id="IPR036097">
    <property type="entry name" value="HisK_dim/P_sf"/>
</dbReference>
<dbReference type="NCBIfam" id="TIGR00229">
    <property type="entry name" value="sensory_box"/>
    <property type="match status" value="1"/>
</dbReference>
<evidence type="ECO:0000256" key="1">
    <source>
        <dbReference type="ARBA" id="ARBA00000085"/>
    </source>
</evidence>
<dbReference type="PANTHER" id="PTHR43711">
    <property type="entry name" value="TWO-COMPONENT HISTIDINE KINASE"/>
    <property type="match status" value="1"/>
</dbReference>
<dbReference type="RefSeq" id="WP_092054485.1">
    <property type="nucleotide sequence ID" value="NZ_FOJJ01000006.1"/>
</dbReference>
<keyword evidence="7" id="KW-0175">Coiled coil</keyword>
<dbReference type="SUPFAM" id="SSF55785">
    <property type="entry name" value="PYP-like sensor domain (PAS domain)"/>
    <property type="match status" value="1"/>
</dbReference>
<dbReference type="InterPro" id="IPR035965">
    <property type="entry name" value="PAS-like_dom_sf"/>
</dbReference>
<feature type="coiled-coil region" evidence="7">
    <location>
        <begin position="399"/>
        <end position="429"/>
    </location>
</feature>
<evidence type="ECO:0000256" key="6">
    <source>
        <dbReference type="ARBA" id="ARBA00023012"/>
    </source>
</evidence>
<dbReference type="InterPro" id="IPR050736">
    <property type="entry name" value="Sensor_HK_Regulatory"/>
</dbReference>
<dbReference type="InterPro" id="IPR005467">
    <property type="entry name" value="His_kinase_dom"/>
</dbReference>
<dbReference type="EMBL" id="VJVV01000014">
    <property type="protein sequence ID" value="TRO78811.1"/>
    <property type="molecule type" value="Genomic_DNA"/>
</dbReference>
<dbReference type="GO" id="GO:0000155">
    <property type="term" value="F:phosphorelay sensor kinase activity"/>
    <property type="evidence" value="ECO:0007669"/>
    <property type="project" value="InterPro"/>
</dbReference>
<proteinExistence type="predicted"/>
<dbReference type="CDD" id="cd00075">
    <property type="entry name" value="HATPase"/>
    <property type="match status" value="1"/>
</dbReference>
<organism evidence="11 12">
    <name type="scientific">Trichloromonas acetexigens</name>
    <dbReference type="NCBI Taxonomy" id="38815"/>
    <lineage>
        <taxon>Bacteria</taxon>
        <taxon>Pseudomonadati</taxon>
        <taxon>Thermodesulfobacteriota</taxon>
        <taxon>Desulfuromonadia</taxon>
        <taxon>Desulfuromonadales</taxon>
        <taxon>Trichloromonadaceae</taxon>
        <taxon>Trichloromonas</taxon>
    </lineage>
</organism>
<feature type="transmembrane region" description="Helical" evidence="8">
    <location>
        <begin position="53"/>
        <end position="71"/>
    </location>
</feature>
<dbReference type="Gene3D" id="1.10.287.130">
    <property type="match status" value="1"/>
</dbReference>
<dbReference type="InterPro" id="IPR003594">
    <property type="entry name" value="HATPase_dom"/>
</dbReference>
<dbReference type="SUPFAM" id="SSF47384">
    <property type="entry name" value="Homodimeric domain of signal transducing histidine kinase"/>
    <property type="match status" value="1"/>
</dbReference>
<dbReference type="Pfam" id="PF13185">
    <property type="entry name" value="GAF_2"/>
    <property type="match status" value="1"/>
</dbReference>
<dbReference type="CDD" id="cd00130">
    <property type="entry name" value="PAS"/>
    <property type="match status" value="1"/>
</dbReference>
<dbReference type="SMART" id="SM00091">
    <property type="entry name" value="PAS"/>
    <property type="match status" value="1"/>
</dbReference>
<dbReference type="SUPFAM" id="SSF55874">
    <property type="entry name" value="ATPase domain of HSP90 chaperone/DNA topoisomerase II/histidine kinase"/>
    <property type="match status" value="1"/>
</dbReference>
<comment type="catalytic activity">
    <reaction evidence="1">
        <text>ATP + protein L-histidine = ADP + protein N-phospho-L-histidine.</text>
        <dbReference type="EC" id="2.7.13.3"/>
    </reaction>
</comment>
<evidence type="ECO:0000256" key="7">
    <source>
        <dbReference type="SAM" id="Coils"/>
    </source>
</evidence>
<dbReference type="PANTHER" id="PTHR43711:SF31">
    <property type="entry name" value="HISTIDINE KINASE"/>
    <property type="match status" value="1"/>
</dbReference>
<dbReference type="SMART" id="SM00387">
    <property type="entry name" value="HATPase_c"/>
    <property type="match status" value="1"/>
</dbReference>
<gene>
    <name evidence="11" type="ORF">FL622_15180</name>
</gene>
<dbReference type="InterPro" id="IPR036890">
    <property type="entry name" value="HATPase_C_sf"/>
</dbReference>
<evidence type="ECO:0000313" key="12">
    <source>
        <dbReference type="Proteomes" id="UP000317155"/>
    </source>
</evidence>
<evidence type="ECO:0000259" key="9">
    <source>
        <dbReference type="PROSITE" id="PS50109"/>
    </source>
</evidence>
<dbReference type="Pfam" id="PF13188">
    <property type="entry name" value="PAS_8"/>
    <property type="match status" value="1"/>
</dbReference>
<evidence type="ECO:0000313" key="11">
    <source>
        <dbReference type="EMBL" id="TRO78811.1"/>
    </source>
</evidence>
<reference evidence="11 12" key="1">
    <citation type="submission" date="2019-07" db="EMBL/GenBank/DDBJ databases">
        <title>Insights of Desulfuromonas acetexigens electromicrobiology.</title>
        <authorList>
            <person name="Katuri K."/>
            <person name="Sapireddy V."/>
            <person name="Shaw D.R."/>
            <person name="Saikaly P."/>
        </authorList>
    </citation>
    <scope>NUCLEOTIDE SEQUENCE [LARGE SCALE GENOMIC DNA]</scope>
    <source>
        <strain evidence="11 12">2873</strain>
    </source>
</reference>
<dbReference type="InterPro" id="IPR004358">
    <property type="entry name" value="Sig_transdc_His_kin-like_C"/>
</dbReference>
<keyword evidence="12" id="KW-1185">Reference proteome</keyword>
<keyword evidence="8" id="KW-0812">Transmembrane</keyword>
<dbReference type="SMART" id="SM00065">
    <property type="entry name" value="GAF"/>
    <property type="match status" value="1"/>
</dbReference>
<comment type="caution">
    <text evidence="11">The sequence shown here is derived from an EMBL/GenBank/DDBJ whole genome shotgun (WGS) entry which is preliminary data.</text>
</comment>
<dbReference type="Gene3D" id="3.30.450.20">
    <property type="entry name" value="PAS domain"/>
    <property type="match status" value="1"/>
</dbReference>
<keyword evidence="8" id="KW-1133">Transmembrane helix</keyword>
<protein>
    <recommendedName>
        <fullName evidence="2">histidine kinase</fullName>
        <ecNumber evidence="2">2.7.13.3</ecNumber>
    </recommendedName>
</protein>
<dbReference type="OrthoDB" id="5522808at2"/>
<feature type="transmembrane region" description="Helical" evidence="8">
    <location>
        <begin position="21"/>
        <end position="41"/>
    </location>
</feature>
<dbReference type="AlphaFoldDB" id="A0A550J6F7"/>
<dbReference type="SMART" id="SM00388">
    <property type="entry name" value="HisKA"/>
    <property type="match status" value="1"/>
</dbReference>
<dbReference type="Gene3D" id="3.30.450.40">
    <property type="match status" value="1"/>
</dbReference>
<keyword evidence="4" id="KW-0808">Transferase</keyword>
<dbReference type="CDD" id="cd00082">
    <property type="entry name" value="HisKA"/>
    <property type="match status" value="1"/>
</dbReference>
<dbReference type="InterPro" id="IPR003661">
    <property type="entry name" value="HisK_dim/P_dom"/>
</dbReference>
<feature type="coiled-coil region" evidence="7">
    <location>
        <begin position="81"/>
        <end position="108"/>
    </location>
</feature>
<evidence type="ECO:0000256" key="8">
    <source>
        <dbReference type="SAM" id="Phobius"/>
    </source>
</evidence>
<keyword evidence="5" id="KW-0418">Kinase</keyword>
<dbReference type="Proteomes" id="UP000317155">
    <property type="component" value="Unassembled WGS sequence"/>
</dbReference>
<keyword evidence="8" id="KW-0472">Membrane</keyword>
<dbReference type="Pfam" id="PF02518">
    <property type="entry name" value="HATPase_c"/>
    <property type="match status" value="1"/>
</dbReference>
<feature type="domain" description="Histidine kinase" evidence="9">
    <location>
        <begin position="436"/>
        <end position="690"/>
    </location>
</feature>
<dbReference type="Pfam" id="PF00512">
    <property type="entry name" value="HisKA"/>
    <property type="match status" value="1"/>
</dbReference>
<evidence type="ECO:0000256" key="2">
    <source>
        <dbReference type="ARBA" id="ARBA00012438"/>
    </source>
</evidence>
<keyword evidence="3" id="KW-0597">Phosphoprotein</keyword>
<evidence type="ECO:0000259" key="10">
    <source>
        <dbReference type="PROSITE" id="PS50112"/>
    </source>
</evidence>
<dbReference type="PRINTS" id="PR00344">
    <property type="entry name" value="BCTRLSENSOR"/>
</dbReference>
<evidence type="ECO:0000256" key="3">
    <source>
        <dbReference type="ARBA" id="ARBA00022553"/>
    </source>
</evidence>
<dbReference type="InterPro" id="IPR029016">
    <property type="entry name" value="GAF-like_dom_sf"/>
</dbReference>